<dbReference type="InterPro" id="IPR045340">
    <property type="entry name" value="DUF6533"/>
</dbReference>
<keyword evidence="2" id="KW-0812">Transmembrane</keyword>
<evidence type="ECO:0000313" key="4">
    <source>
        <dbReference type="EMBL" id="EPS97857.1"/>
    </source>
</evidence>
<keyword evidence="2" id="KW-0472">Membrane</keyword>
<protein>
    <recommendedName>
        <fullName evidence="3">DUF6533 domain-containing protein</fullName>
    </recommendedName>
</protein>
<keyword evidence="5" id="KW-1185">Reference proteome</keyword>
<feature type="compositionally biased region" description="Acidic residues" evidence="1">
    <location>
        <begin position="299"/>
        <end position="310"/>
    </location>
</feature>
<dbReference type="HOGENOM" id="CLU_035509_13_0_1"/>
<dbReference type="OrthoDB" id="2679643at2759"/>
<evidence type="ECO:0000259" key="3">
    <source>
        <dbReference type="Pfam" id="PF20151"/>
    </source>
</evidence>
<gene>
    <name evidence="4" type="ORF">FOMPIDRAFT_1166141</name>
</gene>
<name>S8DZ68_FOMSC</name>
<keyword evidence="2" id="KW-1133">Transmembrane helix</keyword>
<evidence type="ECO:0000256" key="2">
    <source>
        <dbReference type="SAM" id="Phobius"/>
    </source>
</evidence>
<dbReference type="AlphaFoldDB" id="S8DZ68"/>
<organism evidence="4 5">
    <name type="scientific">Fomitopsis schrenkii</name>
    <name type="common">Brown rot fungus</name>
    <dbReference type="NCBI Taxonomy" id="2126942"/>
    <lineage>
        <taxon>Eukaryota</taxon>
        <taxon>Fungi</taxon>
        <taxon>Dikarya</taxon>
        <taxon>Basidiomycota</taxon>
        <taxon>Agaricomycotina</taxon>
        <taxon>Agaricomycetes</taxon>
        <taxon>Polyporales</taxon>
        <taxon>Fomitopsis</taxon>
    </lineage>
</organism>
<feature type="transmembrane region" description="Helical" evidence="2">
    <location>
        <begin position="209"/>
        <end position="228"/>
    </location>
</feature>
<sequence>MTTGATELENLVLSSIVAAEKIGFLSVASATLVFYDYILTFDQEVKYFWTGRWTLSRALFFLNRYLSNSIAIVLSYLMTGFRSCEAATRAIFFMEYVALTIIQGIIVLRIWYMFAERRRIARLLVVSTYLAALVTAATEIGVLVPGIAPIKTPPGMTEHCTAPPIDKLWRIYLPNLILHTVLFAATTWPVIEQRRSTSPLMLRLVRDGGIFYIAVFAASAFTTIASFRSNDLSIILPAMFSNFLLAVSTVSVSRLMFSIRSLASALSMDSIALLSAAELSRVRWRRGAHSGELIVEIDSAEPESEPEDRDGLELGDMFSPPRLPRAAPQIYTTRVGVYHDELLPGYHNVYTDRERNRRTKTRSRAISVTSAWAGIP</sequence>
<feature type="transmembrane region" description="Helical" evidence="2">
    <location>
        <begin position="123"/>
        <end position="148"/>
    </location>
</feature>
<dbReference type="Pfam" id="PF20151">
    <property type="entry name" value="DUF6533"/>
    <property type="match status" value="1"/>
</dbReference>
<dbReference type="eggNOG" id="ENOG502SS73">
    <property type="taxonomic scope" value="Eukaryota"/>
</dbReference>
<feature type="transmembrane region" description="Helical" evidence="2">
    <location>
        <begin position="168"/>
        <end position="188"/>
    </location>
</feature>
<dbReference type="Proteomes" id="UP000015241">
    <property type="component" value="Unassembled WGS sequence"/>
</dbReference>
<dbReference type="InParanoid" id="S8DZ68"/>
<feature type="transmembrane region" description="Helical" evidence="2">
    <location>
        <begin position="59"/>
        <end position="78"/>
    </location>
</feature>
<feature type="transmembrane region" description="Helical" evidence="2">
    <location>
        <begin position="90"/>
        <end position="111"/>
    </location>
</feature>
<accession>S8DZ68</accession>
<evidence type="ECO:0000256" key="1">
    <source>
        <dbReference type="SAM" id="MobiDB-lite"/>
    </source>
</evidence>
<reference evidence="4 5" key="1">
    <citation type="journal article" date="2012" name="Science">
        <title>The Paleozoic origin of enzymatic lignin decomposition reconstructed from 31 fungal genomes.</title>
        <authorList>
            <person name="Floudas D."/>
            <person name="Binder M."/>
            <person name="Riley R."/>
            <person name="Barry K."/>
            <person name="Blanchette R.A."/>
            <person name="Henrissat B."/>
            <person name="Martinez A.T."/>
            <person name="Otillar R."/>
            <person name="Spatafora J.W."/>
            <person name="Yadav J.S."/>
            <person name="Aerts A."/>
            <person name="Benoit I."/>
            <person name="Boyd A."/>
            <person name="Carlson A."/>
            <person name="Copeland A."/>
            <person name="Coutinho P.M."/>
            <person name="de Vries R.P."/>
            <person name="Ferreira P."/>
            <person name="Findley K."/>
            <person name="Foster B."/>
            <person name="Gaskell J."/>
            <person name="Glotzer D."/>
            <person name="Gorecki P."/>
            <person name="Heitman J."/>
            <person name="Hesse C."/>
            <person name="Hori C."/>
            <person name="Igarashi K."/>
            <person name="Jurgens J.A."/>
            <person name="Kallen N."/>
            <person name="Kersten P."/>
            <person name="Kohler A."/>
            <person name="Kuees U."/>
            <person name="Kumar T.K.A."/>
            <person name="Kuo A."/>
            <person name="LaButti K."/>
            <person name="Larrondo L.F."/>
            <person name="Lindquist E."/>
            <person name="Ling A."/>
            <person name="Lombard V."/>
            <person name="Lucas S."/>
            <person name="Lundell T."/>
            <person name="Martin R."/>
            <person name="McLaughlin D.J."/>
            <person name="Morgenstern I."/>
            <person name="Morin E."/>
            <person name="Murat C."/>
            <person name="Nagy L.G."/>
            <person name="Nolan M."/>
            <person name="Ohm R.A."/>
            <person name="Patyshakuliyeva A."/>
            <person name="Rokas A."/>
            <person name="Ruiz-Duenas F.J."/>
            <person name="Sabat G."/>
            <person name="Salamov A."/>
            <person name="Samejima M."/>
            <person name="Schmutz J."/>
            <person name="Slot J.C."/>
            <person name="St John F."/>
            <person name="Stenlid J."/>
            <person name="Sun H."/>
            <person name="Sun S."/>
            <person name="Syed K."/>
            <person name="Tsang A."/>
            <person name="Wiebenga A."/>
            <person name="Young D."/>
            <person name="Pisabarro A."/>
            <person name="Eastwood D.C."/>
            <person name="Martin F."/>
            <person name="Cullen D."/>
            <person name="Grigoriev I.V."/>
            <person name="Hibbett D.S."/>
        </authorList>
    </citation>
    <scope>NUCLEOTIDE SEQUENCE</scope>
    <source>
        <strain evidence="5">FP-58527</strain>
    </source>
</reference>
<feature type="transmembrane region" description="Helical" evidence="2">
    <location>
        <begin position="234"/>
        <end position="257"/>
    </location>
</feature>
<proteinExistence type="predicted"/>
<feature type="region of interest" description="Disordered" evidence="1">
    <location>
        <begin position="299"/>
        <end position="318"/>
    </location>
</feature>
<feature type="transmembrane region" description="Helical" evidence="2">
    <location>
        <begin position="12"/>
        <end position="38"/>
    </location>
</feature>
<feature type="domain" description="DUF6533" evidence="3">
    <location>
        <begin position="25"/>
        <end position="66"/>
    </location>
</feature>
<dbReference type="EMBL" id="KE504172">
    <property type="protein sequence ID" value="EPS97857.1"/>
    <property type="molecule type" value="Genomic_DNA"/>
</dbReference>
<evidence type="ECO:0000313" key="5">
    <source>
        <dbReference type="Proteomes" id="UP000015241"/>
    </source>
</evidence>